<dbReference type="RefSeq" id="WP_191618097.1">
    <property type="nucleotide sequence ID" value="NZ_JACYFG010000038.1"/>
</dbReference>
<dbReference type="EMBL" id="JACYFG010000038">
    <property type="protein sequence ID" value="MBD5780992.1"/>
    <property type="molecule type" value="Genomic_DNA"/>
</dbReference>
<keyword evidence="3" id="KW-1185">Reference proteome</keyword>
<evidence type="ECO:0000256" key="1">
    <source>
        <dbReference type="SAM" id="MobiDB-lite"/>
    </source>
</evidence>
<accession>A0A927F9J4</accession>
<organism evidence="2 3">
    <name type="scientific">Pelagicoccus enzymogenes</name>
    <dbReference type="NCBI Taxonomy" id="2773457"/>
    <lineage>
        <taxon>Bacteria</taxon>
        <taxon>Pseudomonadati</taxon>
        <taxon>Verrucomicrobiota</taxon>
        <taxon>Opitutia</taxon>
        <taxon>Puniceicoccales</taxon>
        <taxon>Pelagicoccaceae</taxon>
        <taxon>Pelagicoccus</taxon>
    </lineage>
</organism>
<protein>
    <submittedName>
        <fullName evidence="2">Uncharacterized protein</fullName>
    </submittedName>
</protein>
<dbReference type="Proteomes" id="UP000622317">
    <property type="component" value="Unassembled WGS sequence"/>
</dbReference>
<comment type="caution">
    <text evidence="2">The sequence shown here is derived from an EMBL/GenBank/DDBJ whole genome shotgun (WGS) entry which is preliminary data.</text>
</comment>
<sequence length="222" mass="24411">MASLNPKPKTLLLLIPVLAVLVSFVFWRKADSDAPNNKTGENKVVEHAAATGAEERPEPSQEVEHQTAFSRESLEVDNEEPESGFEALEILALEKLPPDQHDHNLGTWLGSFEPHPRSWQNFASAEAPTVKLKLSTPDGVSHQITFERYNKFGESKGIYSGSLKDQPFSDALISFVGEAVVGTLRIPSEGIAWEIRNRAPGVQAFEKVDLSKLPGCAACRHE</sequence>
<name>A0A927F9J4_9BACT</name>
<feature type="region of interest" description="Disordered" evidence="1">
    <location>
        <begin position="35"/>
        <end position="80"/>
    </location>
</feature>
<gene>
    <name evidence="2" type="ORF">IEN85_15940</name>
</gene>
<evidence type="ECO:0000313" key="3">
    <source>
        <dbReference type="Proteomes" id="UP000622317"/>
    </source>
</evidence>
<feature type="compositionally biased region" description="Basic and acidic residues" evidence="1">
    <location>
        <begin position="53"/>
        <end position="65"/>
    </location>
</feature>
<evidence type="ECO:0000313" key="2">
    <source>
        <dbReference type="EMBL" id="MBD5780992.1"/>
    </source>
</evidence>
<reference evidence="2" key="1">
    <citation type="submission" date="2020-09" db="EMBL/GenBank/DDBJ databases">
        <title>Pelagicoccus enzymogenes sp. nov. with an EPS production, isolated from marine sediment.</title>
        <authorList>
            <person name="Feng X."/>
        </authorList>
    </citation>
    <scope>NUCLEOTIDE SEQUENCE</scope>
    <source>
        <strain evidence="2">NFK12</strain>
    </source>
</reference>
<dbReference type="AlphaFoldDB" id="A0A927F9J4"/>
<proteinExistence type="predicted"/>